<keyword evidence="1" id="KW-0677">Repeat</keyword>
<evidence type="ECO:0000313" key="5">
    <source>
        <dbReference type="EMBL" id="KAL0004114.1"/>
    </source>
</evidence>
<evidence type="ECO:0000259" key="3">
    <source>
        <dbReference type="Pfam" id="PF23559"/>
    </source>
</evidence>
<evidence type="ECO:0000259" key="4">
    <source>
        <dbReference type="Pfam" id="PF23598"/>
    </source>
</evidence>
<dbReference type="Pfam" id="PF23559">
    <property type="entry name" value="WHD_DRP"/>
    <property type="match status" value="1"/>
</dbReference>
<proteinExistence type="predicted"/>
<evidence type="ECO:0000256" key="2">
    <source>
        <dbReference type="ARBA" id="ARBA00022821"/>
    </source>
</evidence>
<dbReference type="GO" id="GO:0006952">
    <property type="term" value="P:defense response"/>
    <property type="evidence" value="ECO:0007669"/>
    <property type="project" value="UniProtKB-KW"/>
</dbReference>
<evidence type="ECO:0000313" key="6">
    <source>
        <dbReference type="Proteomes" id="UP001459277"/>
    </source>
</evidence>
<dbReference type="AlphaFoldDB" id="A0AAW2D223"/>
<dbReference type="PANTHER" id="PTHR36766:SF63">
    <property type="entry name" value="NB-ARC DOMAIN-CONTAINING PROTEIN"/>
    <property type="match status" value="1"/>
</dbReference>
<feature type="domain" description="Disease resistance R13L4/SHOC-2-like LRR" evidence="4">
    <location>
        <begin position="82"/>
        <end position="291"/>
    </location>
</feature>
<gene>
    <name evidence="5" type="ORF">SO802_011675</name>
</gene>
<organism evidence="5 6">
    <name type="scientific">Lithocarpus litseifolius</name>
    <dbReference type="NCBI Taxonomy" id="425828"/>
    <lineage>
        <taxon>Eukaryota</taxon>
        <taxon>Viridiplantae</taxon>
        <taxon>Streptophyta</taxon>
        <taxon>Embryophyta</taxon>
        <taxon>Tracheophyta</taxon>
        <taxon>Spermatophyta</taxon>
        <taxon>Magnoliopsida</taxon>
        <taxon>eudicotyledons</taxon>
        <taxon>Gunneridae</taxon>
        <taxon>Pentapetalae</taxon>
        <taxon>rosids</taxon>
        <taxon>fabids</taxon>
        <taxon>Fagales</taxon>
        <taxon>Fagaceae</taxon>
        <taxon>Lithocarpus</taxon>
    </lineage>
</organism>
<keyword evidence="2" id="KW-0611">Plant defense</keyword>
<dbReference type="Gene3D" id="3.80.10.10">
    <property type="entry name" value="Ribonuclease Inhibitor"/>
    <property type="match status" value="1"/>
</dbReference>
<name>A0AAW2D223_9ROSI</name>
<accession>A0AAW2D223</accession>
<dbReference type="SUPFAM" id="SSF52058">
    <property type="entry name" value="L domain-like"/>
    <property type="match status" value="1"/>
</dbReference>
<dbReference type="PANTHER" id="PTHR36766">
    <property type="entry name" value="PLANT BROAD-SPECTRUM MILDEW RESISTANCE PROTEIN RPW8"/>
    <property type="match status" value="1"/>
</dbReference>
<dbReference type="InterPro" id="IPR058922">
    <property type="entry name" value="WHD_DRP"/>
</dbReference>
<dbReference type="InterPro" id="IPR032675">
    <property type="entry name" value="LRR_dom_sf"/>
</dbReference>
<comment type="caution">
    <text evidence="5">The sequence shown here is derived from an EMBL/GenBank/DDBJ whole genome shotgun (WGS) entry which is preliminary data.</text>
</comment>
<evidence type="ECO:0000256" key="1">
    <source>
        <dbReference type="ARBA" id="ARBA00022737"/>
    </source>
</evidence>
<dbReference type="EMBL" id="JAZDWU010000004">
    <property type="protein sequence ID" value="KAL0004114.1"/>
    <property type="molecule type" value="Genomic_DNA"/>
</dbReference>
<reference evidence="5 6" key="1">
    <citation type="submission" date="2024-01" db="EMBL/GenBank/DDBJ databases">
        <title>A telomere-to-telomere, gap-free genome of sweet tea (Lithocarpus litseifolius).</title>
        <authorList>
            <person name="Zhou J."/>
        </authorList>
    </citation>
    <scope>NUCLEOTIDE SEQUENCE [LARGE SCALE GENOMIC DNA]</scope>
    <source>
        <strain evidence="5">Zhou-2022a</strain>
        <tissue evidence="5">Leaf</tissue>
    </source>
</reference>
<dbReference type="Pfam" id="PF23598">
    <property type="entry name" value="LRR_14"/>
    <property type="match status" value="1"/>
</dbReference>
<sequence>MAEGFLEQVKGSTPEEVADNYLVELVFGNLLQVVERNEFGRPKIFKMHDLLRELALSISEKEKFGVVHDVGEEMKVCKAHRLSIHKTNGEVKSFMGRLLNLQTLNIIGTKIETIPRGVGKLQNLRNLFMFRYTRNWNDFRYFVGMQPPSNIVQLKNLSSLCCIEANNDVKRKMQSMTQLTSFAISNVKATDEMDLCIAIQNMSLLTVLTILVANEEETLRMDALSSPPPNIQKLSLTGKLEKVPQWFCSLQRLTFLYLHWSRLDEDLLPQIAALPNLRRLKLINGYVGKRLCFSIAMKHGCVSRLGCGCGTRQFLKK</sequence>
<feature type="domain" description="Disease resistance protein winged helix" evidence="3">
    <location>
        <begin position="1"/>
        <end position="55"/>
    </location>
</feature>
<dbReference type="Proteomes" id="UP001459277">
    <property type="component" value="Unassembled WGS sequence"/>
</dbReference>
<keyword evidence="6" id="KW-1185">Reference proteome</keyword>
<dbReference type="InterPro" id="IPR055414">
    <property type="entry name" value="LRR_R13L4/SHOC2-like"/>
</dbReference>
<protein>
    <submittedName>
        <fullName evidence="5">Uncharacterized protein</fullName>
    </submittedName>
</protein>